<dbReference type="Proteomes" id="UP000827092">
    <property type="component" value="Unassembled WGS sequence"/>
</dbReference>
<keyword evidence="2" id="KW-1185">Reference proteome</keyword>
<dbReference type="EMBL" id="JAFNEN010002652">
    <property type="protein sequence ID" value="KAG8172506.1"/>
    <property type="molecule type" value="Genomic_DNA"/>
</dbReference>
<gene>
    <name evidence="1" type="ORF">JTE90_017587</name>
</gene>
<proteinExistence type="predicted"/>
<comment type="caution">
    <text evidence="1">The sequence shown here is derived from an EMBL/GenBank/DDBJ whole genome shotgun (WGS) entry which is preliminary data.</text>
</comment>
<organism evidence="1 2">
    <name type="scientific">Oedothorax gibbosus</name>
    <dbReference type="NCBI Taxonomy" id="931172"/>
    <lineage>
        <taxon>Eukaryota</taxon>
        <taxon>Metazoa</taxon>
        <taxon>Ecdysozoa</taxon>
        <taxon>Arthropoda</taxon>
        <taxon>Chelicerata</taxon>
        <taxon>Arachnida</taxon>
        <taxon>Araneae</taxon>
        <taxon>Araneomorphae</taxon>
        <taxon>Entelegynae</taxon>
        <taxon>Araneoidea</taxon>
        <taxon>Linyphiidae</taxon>
        <taxon>Erigoninae</taxon>
        <taxon>Oedothorax</taxon>
    </lineage>
</organism>
<protein>
    <submittedName>
        <fullName evidence="1">Uncharacterized protein</fullName>
    </submittedName>
</protein>
<reference evidence="1 2" key="1">
    <citation type="journal article" date="2022" name="Nat. Ecol. Evol.">
        <title>A masculinizing supergene underlies an exaggerated male reproductive morph in a spider.</title>
        <authorList>
            <person name="Hendrickx F."/>
            <person name="De Corte Z."/>
            <person name="Sonet G."/>
            <person name="Van Belleghem S.M."/>
            <person name="Kostlbacher S."/>
            <person name="Vangestel C."/>
        </authorList>
    </citation>
    <scope>NUCLEOTIDE SEQUENCE [LARGE SCALE GENOMIC DNA]</scope>
    <source>
        <strain evidence="1">W744_W776</strain>
    </source>
</reference>
<evidence type="ECO:0000313" key="2">
    <source>
        <dbReference type="Proteomes" id="UP000827092"/>
    </source>
</evidence>
<sequence length="268" mass="31408">MSVRFADKTIVFTYPAGDTLPTCQLLQDANDRCRAENHSLQSSPSTEFNRVRQTFEACRLHDITIIFGNLGRNPIILTYFLDLTFSHRESVGIQTQWKWQTPYNTNDDTSLQYDYLFCIEPYFGFCVVPLPNVKHIIVLTSHLSLRWPRHSLVVPLYIGEPIQQMPTAGMKAPLFRPPLYHQEKIHSFQNEIVLDVSRSQSAHDAYLRMLTGRELARRVRYACKMTQRNADMIKFHLEKIRLEVETRNWKTSTAWIQDGYLRGWDFFT</sequence>
<accession>A0AAV6TLE8</accession>
<name>A0AAV6TLE8_9ARAC</name>
<evidence type="ECO:0000313" key="1">
    <source>
        <dbReference type="EMBL" id="KAG8172506.1"/>
    </source>
</evidence>
<dbReference type="AlphaFoldDB" id="A0AAV6TLE8"/>